<evidence type="ECO:0000313" key="8">
    <source>
        <dbReference type="Proteomes" id="UP000887575"/>
    </source>
</evidence>
<dbReference type="Proteomes" id="UP000887575">
    <property type="component" value="Unassembled WGS sequence"/>
</dbReference>
<dbReference type="PANTHER" id="PTHR10606">
    <property type="entry name" value="6-PHOSPHOFRUCTO-2-KINASE/FRUCTOSE-2,6-BISPHOSPHATASE"/>
    <property type="match status" value="1"/>
</dbReference>
<dbReference type="FunFam" id="3.40.50.300:FF:001979">
    <property type="entry name" value="6-phosphofructo-2-kinase/fructose-2,6-bisphosphatase"/>
    <property type="match status" value="1"/>
</dbReference>
<dbReference type="PRINTS" id="PR00991">
    <property type="entry name" value="6PFRUCTKNASE"/>
</dbReference>
<protein>
    <recommendedName>
        <fullName evidence="7">6-phosphofructo-2-kinase domain-containing protein</fullName>
    </recommendedName>
</protein>
<dbReference type="SMART" id="SM00855">
    <property type="entry name" value="PGAM"/>
    <property type="match status" value="1"/>
</dbReference>
<keyword evidence="2" id="KW-0547">Nucleotide-binding</keyword>
<feature type="region of interest" description="Disordered" evidence="6">
    <location>
        <begin position="1"/>
        <end position="49"/>
    </location>
</feature>
<dbReference type="WBParaSite" id="MBELARI_LOCUS16391">
    <property type="protein sequence ID" value="MBELARI_LOCUS16391"/>
    <property type="gene ID" value="MBELARI_LOCUS16391"/>
</dbReference>
<dbReference type="InterPro" id="IPR013078">
    <property type="entry name" value="His_Pase_superF_clade-1"/>
</dbReference>
<feature type="active site" description="Proton donor/acceptor" evidence="4">
    <location>
        <position position="337"/>
    </location>
</feature>
<evidence type="ECO:0000256" key="3">
    <source>
        <dbReference type="ARBA" id="ARBA00022840"/>
    </source>
</evidence>
<feature type="binding site" evidence="5">
    <location>
        <begin position="264"/>
        <end position="271"/>
    </location>
    <ligand>
        <name>substrate</name>
    </ligand>
</feature>
<dbReference type="Pfam" id="PF00300">
    <property type="entry name" value="His_Phos_1"/>
    <property type="match status" value="1"/>
</dbReference>
<evidence type="ECO:0000313" key="9">
    <source>
        <dbReference type="WBParaSite" id="MBELARI_LOCUS16391"/>
    </source>
</evidence>
<dbReference type="Gene3D" id="3.40.50.1240">
    <property type="entry name" value="Phosphoglycerate mutase-like"/>
    <property type="match status" value="1"/>
</dbReference>
<proteinExistence type="inferred from homology"/>
<dbReference type="PROSITE" id="PS00175">
    <property type="entry name" value="PG_MUTASE"/>
    <property type="match status" value="1"/>
</dbReference>
<dbReference type="Gene3D" id="3.40.50.300">
    <property type="entry name" value="P-loop containing nucleotide triphosphate hydrolases"/>
    <property type="match status" value="1"/>
</dbReference>
<dbReference type="InterPro" id="IPR001345">
    <property type="entry name" value="PG/BPGM_mutase_AS"/>
</dbReference>
<dbReference type="GO" id="GO:0006003">
    <property type="term" value="P:fructose 2,6-bisphosphate metabolic process"/>
    <property type="evidence" value="ECO:0007669"/>
    <property type="project" value="InterPro"/>
</dbReference>
<organism evidence="8 9">
    <name type="scientific">Mesorhabditis belari</name>
    <dbReference type="NCBI Taxonomy" id="2138241"/>
    <lineage>
        <taxon>Eukaryota</taxon>
        <taxon>Metazoa</taxon>
        <taxon>Ecdysozoa</taxon>
        <taxon>Nematoda</taxon>
        <taxon>Chromadorea</taxon>
        <taxon>Rhabditida</taxon>
        <taxon>Rhabditina</taxon>
        <taxon>Rhabditomorpha</taxon>
        <taxon>Rhabditoidea</taxon>
        <taxon>Rhabditidae</taxon>
        <taxon>Mesorhabditinae</taxon>
        <taxon>Mesorhabditis</taxon>
    </lineage>
</organism>
<keyword evidence="3" id="KW-0067">ATP-binding</keyword>
<evidence type="ECO:0000256" key="5">
    <source>
        <dbReference type="PIRSR" id="PIRSR613078-2"/>
    </source>
</evidence>
<keyword evidence="8" id="KW-1185">Reference proteome</keyword>
<dbReference type="InterPro" id="IPR029033">
    <property type="entry name" value="His_PPase_superfam"/>
</dbReference>
<comment type="similarity">
    <text evidence="1">In the C-terminal section; belongs to the phosphoglycerate mutase family.</text>
</comment>
<name>A0AAF3J4X0_9BILA</name>
<reference evidence="9" key="1">
    <citation type="submission" date="2024-02" db="UniProtKB">
        <authorList>
            <consortium name="WormBaseParasite"/>
        </authorList>
    </citation>
    <scope>IDENTIFICATION</scope>
</reference>
<sequence>MTALTEEVAASPQDGTSEEPSSKKKSRSLFKPGIHRSSPNPECDSDGWIAGPGKTYISKKLCRYLKWIGVKTRAFNVGEYRRTEAGASDAIHGASANFFSPDNEDAQRIRAECARRAMEDMAAYLESSGGNVAILDATNTTRKRRATVVDFCEKKGFRCFFLESVCDDQKIIESNITDVKVNSPDYKGLMSAEQAKEDFVKRIENYKAQYEPMCESNDSDLSFIKVLNAGKSFFVHNVHGHIQSRVVYFLMNIHLLPRSIYLTRHGQSEYNAMHRMGGDSPLTEIGRKYAAALGEFFKKEKIPDLRIWSSQKIRAAQTAREVASAAAHVEYWKALDEIDAGICEGLTYADIEQRYPRQSEDRARDKYHYRYPSGESYEDVVSRLEPVIMELERQTDVLVVGHQAILRCILGYFYDRPLMELPYLDCPLHSLVKLTPRAYHCDSTIYKYDVQSGKWTEQHRQLALCASPK</sequence>
<feature type="binding site" evidence="5">
    <location>
        <position position="314"/>
    </location>
    <ligand>
        <name>substrate</name>
    </ligand>
</feature>
<dbReference type="AlphaFoldDB" id="A0AAF3J4X0"/>
<dbReference type="SUPFAM" id="SSF53254">
    <property type="entry name" value="Phosphoglycerate mutase-like"/>
    <property type="match status" value="1"/>
</dbReference>
<evidence type="ECO:0000256" key="4">
    <source>
        <dbReference type="PIRSR" id="PIRSR613078-1"/>
    </source>
</evidence>
<dbReference type="CDD" id="cd07067">
    <property type="entry name" value="HP_PGM_like"/>
    <property type="match status" value="1"/>
</dbReference>
<dbReference type="InterPro" id="IPR013079">
    <property type="entry name" value="6Phosfructo_kin"/>
</dbReference>
<dbReference type="PANTHER" id="PTHR10606:SF44">
    <property type="entry name" value="6-PHOSPHOFRUCTO 2-KINASE_FRUCTOSE 2,6-BISPHOSPHATASE LONG FORM"/>
    <property type="match status" value="1"/>
</dbReference>
<accession>A0AAF3J4X0</accession>
<dbReference type="InterPro" id="IPR003094">
    <property type="entry name" value="6Pfruct_kin"/>
</dbReference>
<evidence type="ECO:0000259" key="7">
    <source>
        <dbReference type="Pfam" id="PF01591"/>
    </source>
</evidence>
<dbReference type="GO" id="GO:0006000">
    <property type="term" value="P:fructose metabolic process"/>
    <property type="evidence" value="ECO:0007669"/>
    <property type="project" value="InterPro"/>
</dbReference>
<feature type="domain" description="6-phosphofructo-2-kinase" evidence="7">
    <location>
        <begin position="52"/>
        <end position="257"/>
    </location>
</feature>
<evidence type="ECO:0000256" key="2">
    <source>
        <dbReference type="ARBA" id="ARBA00022741"/>
    </source>
</evidence>
<evidence type="ECO:0000256" key="6">
    <source>
        <dbReference type="SAM" id="MobiDB-lite"/>
    </source>
</evidence>
<dbReference type="PIRSF" id="PIRSF000709">
    <property type="entry name" value="6PFK_2-Ptase"/>
    <property type="match status" value="1"/>
</dbReference>
<dbReference type="GO" id="GO:0005829">
    <property type="term" value="C:cytosol"/>
    <property type="evidence" value="ECO:0007669"/>
    <property type="project" value="TreeGrafter"/>
</dbReference>
<dbReference type="InterPro" id="IPR027417">
    <property type="entry name" value="P-loop_NTPase"/>
</dbReference>
<dbReference type="GO" id="GO:0005524">
    <property type="term" value="F:ATP binding"/>
    <property type="evidence" value="ECO:0007669"/>
    <property type="project" value="UniProtKB-KW"/>
</dbReference>
<dbReference type="SUPFAM" id="SSF52540">
    <property type="entry name" value="P-loop containing nucleoside triphosphate hydrolases"/>
    <property type="match status" value="1"/>
</dbReference>
<dbReference type="GO" id="GO:0004331">
    <property type="term" value="F:fructose-2,6-bisphosphate 2-phosphatase activity"/>
    <property type="evidence" value="ECO:0007669"/>
    <property type="project" value="TreeGrafter"/>
</dbReference>
<evidence type="ECO:0000256" key="1">
    <source>
        <dbReference type="ARBA" id="ARBA00008408"/>
    </source>
</evidence>
<dbReference type="GO" id="GO:0003873">
    <property type="term" value="F:6-phosphofructo-2-kinase activity"/>
    <property type="evidence" value="ECO:0007669"/>
    <property type="project" value="InterPro"/>
</dbReference>
<dbReference type="Pfam" id="PF01591">
    <property type="entry name" value="6PF2K"/>
    <property type="match status" value="1"/>
</dbReference>
<feature type="active site" description="Tele-phosphohistidine intermediate" evidence="4">
    <location>
        <position position="265"/>
    </location>
</feature>